<dbReference type="STRING" id="1285242.A6A04_12155"/>
<dbReference type="SUPFAM" id="SSF53474">
    <property type="entry name" value="alpha/beta-Hydrolases"/>
    <property type="match status" value="1"/>
</dbReference>
<proteinExistence type="predicted"/>
<keyword evidence="2" id="KW-1185">Reference proteome</keyword>
<dbReference type="InterPro" id="IPR029058">
    <property type="entry name" value="AB_hydrolase_fold"/>
</dbReference>
<comment type="caution">
    <text evidence="1">The sequence shown here is derived from an EMBL/GenBank/DDBJ whole genome shotgun (WGS) entry which is preliminary data.</text>
</comment>
<dbReference type="Gene3D" id="3.40.50.1820">
    <property type="entry name" value="alpha/beta hydrolase"/>
    <property type="match status" value="1"/>
</dbReference>
<organism evidence="1 2">
    <name type="scientific">Paramagnetospirillum marisnigri</name>
    <dbReference type="NCBI Taxonomy" id="1285242"/>
    <lineage>
        <taxon>Bacteria</taxon>
        <taxon>Pseudomonadati</taxon>
        <taxon>Pseudomonadota</taxon>
        <taxon>Alphaproteobacteria</taxon>
        <taxon>Rhodospirillales</taxon>
        <taxon>Magnetospirillaceae</taxon>
        <taxon>Paramagnetospirillum</taxon>
    </lineage>
</organism>
<evidence type="ECO:0000313" key="2">
    <source>
        <dbReference type="Proteomes" id="UP000078428"/>
    </source>
</evidence>
<dbReference type="Proteomes" id="UP000078428">
    <property type="component" value="Unassembled WGS sequence"/>
</dbReference>
<dbReference type="RefSeq" id="WP_068489629.1">
    <property type="nucleotide sequence ID" value="NZ_LWQT01000028.1"/>
</dbReference>
<gene>
    <name evidence="1" type="ORF">A6A04_12155</name>
</gene>
<dbReference type="AlphaFoldDB" id="A0A178MYP0"/>
<dbReference type="OrthoDB" id="5451115at2"/>
<dbReference type="PROSITE" id="PS51257">
    <property type="entry name" value="PROKAR_LIPOPROTEIN"/>
    <property type="match status" value="1"/>
</dbReference>
<evidence type="ECO:0000313" key="1">
    <source>
        <dbReference type="EMBL" id="OAN54699.1"/>
    </source>
</evidence>
<name>A0A178MYP0_9PROT</name>
<sequence length="276" mass="29425">MRSSAKALVTVVLAALSGCSSVEDRNGLADSIGARAGMARTVVAAERFNLLAYIRAQSPGQSLTVYFEGDGKGWVGGRPPINPTPTDPLALRLAAQDGSGNVAYVARPCQFVDLDREARCDESYWTGRRYAPEVVDAMNRAVDHLKARSRASAVDLVGYSGGGAIAVLVASRRTDVASIRTVAGNLDHVALHANHGVSQMPQSLNAIDVAPALARVPQVHYSGGRDPWVPPFVASRYAVRAGADSCVKSETFSGATHTEGWVEQWRMVVKDRPRCP</sequence>
<reference evidence="1 2" key="1">
    <citation type="submission" date="2016-04" db="EMBL/GenBank/DDBJ databases">
        <title>Draft genome sequence of freshwater magnetotactic bacteria Magnetospirillum marisnigri SP-1 and Magnetospirillum moscoviense BB-1.</title>
        <authorList>
            <person name="Koziaeva V."/>
            <person name="Dziuba M.V."/>
            <person name="Ivanov T.M."/>
            <person name="Kuznetsov B."/>
            <person name="Grouzdev D.S."/>
        </authorList>
    </citation>
    <scope>NUCLEOTIDE SEQUENCE [LARGE SCALE GENOMIC DNA]</scope>
    <source>
        <strain evidence="1 2">SP-1</strain>
    </source>
</reference>
<accession>A0A178MYP0</accession>
<dbReference type="EMBL" id="LWQT01000028">
    <property type="protein sequence ID" value="OAN54699.1"/>
    <property type="molecule type" value="Genomic_DNA"/>
</dbReference>
<evidence type="ECO:0008006" key="3">
    <source>
        <dbReference type="Google" id="ProtNLM"/>
    </source>
</evidence>
<protein>
    <recommendedName>
        <fullName evidence="3">Esterase</fullName>
    </recommendedName>
</protein>